<reference evidence="10" key="1">
    <citation type="journal article" date="2019" name="Int. J. Syst. Evol. Microbiol.">
        <title>The Global Catalogue of Microorganisms (GCM) 10K type strain sequencing project: providing services to taxonomists for standard genome sequencing and annotation.</title>
        <authorList>
            <consortium name="The Broad Institute Genomics Platform"/>
            <consortium name="The Broad Institute Genome Sequencing Center for Infectious Disease"/>
            <person name="Wu L."/>
            <person name="Ma J."/>
        </authorList>
    </citation>
    <scope>NUCLEOTIDE SEQUENCE [LARGE SCALE GENOMIC DNA]</scope>
    <source>
        <strain evidence="10">JCM 14902</strain>
    </source>
</reference>
<dbReference type="RefSeq" id="WP_344058871.1">
    <property type="nucleotide sequence ID" value="NZ_BAAAOH010000001.1"/>
</dbReference>
<evidence type="ECO:0000313" key="9">
    <source>
        <dbReference type="EMBL" id="GAA1977829.1"/>
    </source>
</evidence>
<dbReference type="InterPro" id="IPR035906">
    <property type="entry name" value="MetI-like_sf"/>
</dbReference>
<dbReference type="CDD" id="cd06261">
    <property type="entry name" value="TM_PBP2"/>
    <property type="match status" value="1"/>
</dbReference>
<accession>A0ABP5DCJ5</accession>
<protein>
    <submittedName>
        <fullName evidence="9">ABC transporter permease</fullName>
    </submittedName>
</protein>
<feature type="transmembrane region" description="Helical" evidence="7">
    <location>
        <begin position="102"/>
        <end position="123"/>
    </location>
</feature>
<keyword evidence="6 7" id="KW-0472">Membrane</keyword>
<evidence type="ECO:0000256" key="3">
    <source>
        <dbReference type="ARBA" id="ARBA00022475"/>
    </source>
</evidence>
<comment type="subcellular location">
    <subcellularLocation>
        <location evidence="1 7">Cell membrane</location>
        <topology evidence="1 7">Multi-pass membrane protein</topology>
    </subcellularLocation>
</comment>
<feature type="transmembrane region" description="Helical" evidence="7">
    <location>
        <begin position="256"/>
        <end position="275"/>
    </location>
</feature>
<dbReference type="Gene3D" id="1.10.3720.10">
    <property type="entry name" value="MetI-like"/>
    <property type="match status" value="1"/>
</dbReference>
<comment type="caution">
    <text evidence="9">The sequence shown here is derived from an EMBL/GenBank/DDBJ whole genome shotgun (WGS) entry which is preliminary data.</text>
</comment>
<feature type="transmembrane region" description="Helical" evidence="7">
    <location>
        <begin position="135"/>
        <end position="153"/>
    </location>
</feature>
<evidence type="ECO:0000256" key="6">
    <source>
        <dbReference type="ARBA" id="ARBA00023136"/>
    </source>
</evidence>
<dbReference type="PANTHER" id="PTHR30151:SF41">
    <property type="entry name" value="ABC TRANSPORTER PERMEASE PROTEIN"/>
    <property type="match status" value="1"/>
</dbReference>
<comment type="similarity">
    <text evidence="7">Belongs to the binding-protein-dependent transport system permease family.</text>
</comment>
<dbReference type="EMBL" id="BAAAOH010000001">
    <property type="protein sequence ID" value="GAA1977829.1"/>
    <property type="molecule type" value="Genomic_DNA"/>
</dbReference>
<keyword evidence="10" id="KW-1185">Reference proteome</keyword>
<evidence type="ECO:0000256" key="2">
    <source>
        <dbReference type="ARBA" id="ARBA00022448"/>
    </source>
</evidence>
<dbReference type="SUPFAM" id="SSF161098">
    <property type="entry name" value="MetI-like"/>
    <property type="match status" value="1"/>
</dbReference>
<evidence type="ECO:0000256" key="4">
    <source>
        <dbReference type="ARBA" id="ARBA00022692"/>
    </source>
</evidence>
<keyword evidence="5 7" id="KW-1133">Transmembrane helix</keyword>
<evidence type="ECO:0000256" key="5">
    <source>
        <dbReference type="ARBA" id="ARBA00022989"/>
    </source>
</evidence>
<organism evidence="9 10">
    <name type="scientific">Microbacterium pumilum</name>
    <dbReference type="NCBI Taxonomy" id="344165"/>
    <lineage>
        <taxon>Bacteria</taxon>
        <taxon>Bacillati</taxon>
        <taxon>Actinomycetota</taxon>
        <taxon>Actinomycetes</taxon>
        <taxon>Micrococcales</taxon>
        <taxon>Microbacteriaceae</taxon>
        <taxon>Microbacterium</taxon>
    </lineage>
</organism>
<proteinExistence type="inferred from homology"/>
<gene>
    <name evidence="9" type="ORF">GCM10009777_08680</name>
</gene>
<sequence length="294" mass="30773">MTTMTAAYELQKTAPPTADLSADVRRAATRGVLRALGWSLLTFALTLVAVVALWVGILWVFQISPLIAKGPVDVWNYFFTVPNAAANRELIMGNLMVTLGDAAIGFVAGLLAAILAAAVFQLSKGAEAALMPVAMLLRSVPLIAMAPVIIMIFQRGWVTVAVIGGIVVLFPALVNISFGLKSASPQMNDLVEVYGGGSWSKLRKVAMPSSQPAFFAAVRISVPGAITGALLAEWLAVGGGIGGSIGGFIPQAQFTALWASVVAVTGASLILYNVIQIVEDVVLARMGMHPQKTL</sequence>
<name>A0ABP5DCJ5_9MICO</name>
<feature type="transmembrane region" description="Helical" evidence="7">
    <location>
        <begin position="35"/>
        <end position="61"/>
    </location>
</feature>
<feature type="transmembrane region" description="Helical" evidence="7">
    <location>
        <begin position="213"/>
        <end position="236"/>
    </location>
</feature>
<feature type="domain" description="ABC transmembrane type-1" evidence="8">
    <location>
        <begin position="91"/>
        <end position="283"/>
    </location>
</feature>
<dbReference type="PANTHER" id="PTHR30151">
    <property type="entry name" value="ALKANE SULFONATE ABC TRANSPORTER-RELATED, MEMBRANE SUBUNIT"/>
    <property type="match status" value="1"/>
</dbReference>
<feature type="transmembrane region" description="Helical" evidence="7">
    <location>
        <begin position="159"/>
        <end position="180"/>
    </location>
</feature>
<keyword evidence="3" id="KW-1003">Cell membrane</keyword>
<evidence type="ECO:0000256" key="7">
    <source>
        <dbReference type="RuleBase" id="RU363032"/>
    </source>
</evidence>
<evidence type="ECO:0000259" key="8">
    <source>
        <dbReference type="PROSITE" id="PS50928"/>
    </source>
</evidence>
<evidence type="ECO:0000256" key="1">
    <source>
        <dbReference type="ARBA" id="ARBA00004651"/>
    </source>
</evidence>
<keyword evidence="2 7" id="KW-0813">Transport</keyword>
<dbReference type="Proteomes" id="UP001500326">
    <property type="component" value="Unassembled WGS sequence"/>
</dbReference>
<keyword evidence="4 7" id="KW-0812">Transmembrane</keyword>
<dbReference type="InterPro" id="IPR000515">
    <property type="entry name" value="MetI-like"/>
</dbReference>
<dbReference type="PROSITE" id="PS50928">
    <property type="entry name" value="ABC_TM1"/>
    <property type="match status" value="1"/>
</dbReference>
<dbReference type="Pfam" id="PF00528">
    <property type="entry name" value="BPD_transp_1"/>
    <property type="match status" value="1"/>
</dbReference>
<evidence type="ECO:0000313" key="10">
    <source>
        <dbReference type="Proteomes" id="UP001500326"/>
    </source>
</evidence>